<evidence type="ECO:0000256" key="9">
    <source>
        <dbReference type="SAM" id="MobiDB-lite"/>
    </source>
</evidence>
<dbReference type="SUPFAM" id="SSF52540">
    <property type="entry name" value="P-loop containing nucleoside triphosphate hydrolases"/>
    <property type="match status" value="1"/>
</dbReference>
<reference evidence="10 11" key="1">
    <citation type="submission" date="2006-04" db="EMBL/GenBank/DDBJ databases">
        <authorList>
            <person name="Nierman W.C."/>
        </authorList>
    </citation>
    <scope>NUCLEOTIDE SEQUENCE [LARGE SCALE GENOMIC DNA]</scope>
    <source>
        <strain evidence="10 11">DW4/3-1</strain>
    </source>
</reference>
<feature type="region of interest" description="Disordered" evidence="9">
    <location>
        <begin position="258"/>
        <end position="314"/>
    </location>
</feature>
<evidence type="ECO:0000256" key="5">
    <source>
        <dbReference type="ARBA" id="ARBA00022763"/>
    </source>
</evidence>
<dbReference type="EMBL" id="AAMD01000161">
    <property type="protein sequence ID" value="EAU63468.1"/>
    <property type="molecule type" value="Genomic_DNA"/>
</dbReference>
<dbReference type="Gene3D" id="3.40.50.300">
    <property type="entry name" value="P-loop containing nucleotide triphosphate hydrolases"/>
    <property type="match status" value="1"/>
</dbReference>
<dbReference type="AlphaFoldDB" id="Q08SL3"/>
<protein>
    <recommendedName>
        <fullName evidence="3">DNA repair protein RecN</fullName>
    </recommendedName>
    <alternativeName>
        <fullName evidence="8">Recombination protein N</fullName>
    </alternativeName>
</protein>
<evidence type="ECO:0000256" key="8">
    <source>
        <dbReference type="ARBA" id="ARBA00033408"/>
    </source>
</evidence>
<dbReference type="PANTHER" id="PTHR11059:SF0">
    <property type="entry name" value="DNA REPAIR PROTEIN RECN"/>
    <property type="match status" value="1"/>
</dbReference>
<evidence type="ECO:0000256" key="7">
    <source>
        <dbReference type="ARBA" id="ARBA00023204"/>
    </source>
</evidence>
<keyword evidence="4" id="KW-0547">Nucleotide-binding</keyword>
<dbReference type="GO" id="GO:0009432">
    <property type="term" value="P:SOS response"/>
    <property type="evidence" value="ECO:0007669"/>
    <property type="project" value="TreeGrafter"/>
</dbReference>
<evidence type="ECO:0000256" key="6">
    <source>
        <dbReference type="ARBA" id="ARBA00022840"/>
    </source>
</evidence>
<evidence type="ECO:0000256" key="4">
    <source>
        <dbReference type="ARBA" id="ARBA00022741"/>
    </source>
</evidence>
<keyword evidence="5" id="KW-0227">DNA damage</keyword>
<evidence type="ECO:0000256" key="2">
    <source>
        <dbReference type="ARBA" id="ARBA00009441"/>
    </source>
</evidence>
<dbReference type="InterPro" id="IPR027417">
    <property type="entry name" value="P-loop_NTPase"/>
</dbReference>
<dbReference type="GO" id="GO:0006281">
    <property type="term" value="P:DNA repair"/>
    <property type="evidence" value="ECO:0007669"/>
    <property type="project" value="UniProtKB-KW"/>
</dbReference>
<feature type="region of interest" description="Disordered" evidence="9">
    <location>
        <begin position="556"/>
        <end position="575"/>
    </location>
</feature>
<keyword evidence="6" id="KW-0067">ATP-binding</keyword>
<keyword evidence="7" id="KW-0234">DNA repair</keyword>
<dbReference type="GO" id="GO:0006310">
    <property type="term" value="P:DNA recombination"/>
    <property type="evidence" value="ECO:0007669"/>
    <property type="project" value="InterPro"/>
</dbReference>
<comment type="caution">
    <text evidence="10">The sequence shown here is derived from an EMBL/GenBank/DDBJ whole genome shotgun (WGS) entry which is preliminary data.</text>
</comment>
<feature type="region of interest" description="Disordered" evidence="9">
    <location>
        <begin position="339"/>
        <end position="398"/>
    </location>
</feature>
<gene>
    <name evidence="10" type="ORF">STIAU_7585</name>
</gene>
<feature type="region of interest" description="Disordered" evidence="9">
    <location>
        <begin position="459"/>
        <end position="546"/>
    </location>
</feature>
<comment type="similarity">
    <text evidence="2">Belongs to the RecN family.</text>
</comment>
<dbReference type="InterPro" id="IPR004604">
    <property type="entry name" value="DNA_recomb/repair_RecN"/>
</dbReference>
<comment type="function">
    <text evidence="1">May be involved in recombinational repair of damaged DNA.</text>
</comment>
<feature type="compositionally biased region" description="Gly residues" evidence="9">
    <location>
        <begin position="382"/>
        <end position="393"/>
    </location>
</feature>
<feature type="compositionally biased region" description="Gly residues" evidence="9">
    <location>
        <begin position="496"/>
        <end position="522"/>
    </location>
</feature>
<name>Q08SL3_STIAD</name>
<dbReference type="Proteomes" id="UP000032702">
    <property type="component" value="Unassembled WGS sequence"/>
</dbReference>
<sequence>MDALGLLLGGRADADVIRAGCDEASVEGVYACTPALASRLEDLGLPNLGDEVLVRRVVGRNGRGKAYVNGSLVTVGVLARLTRGLVDIAGQHEHVSLFDASLHRALLDRYGHLGEALATYGQHYAAFREVEARMESLGGDEGRVRERAEFLRFQRDEIDRLNPEPGEDVKLDVERRRLAGAEKLKRQAAEAEVLVAGDESSALETGGAGAGAHQRRGAIRHDARAHRPVAGRGPGGAGGGAAPVEPLCGRARIGSLPAGGGGGAAGRDQAAVPQARRLAGGRAQEARGTGVGVGHAGEPDGDSRGAGAGASGGRGACERECYRSVARPCRVRGRVLGAGARRARRAGPGKGGLRGSHHAGGSASAGRHGRGGVLLQRQPGGAPAGPGEGGLRGRGQPVAACPQASARGQRWVWLVCPGRSGFRGERCHRGCGGPDDQGGERTPPGALYHPLAPGGRLCGCPPAHPQGAQGGAHRLRGGAAGRGGRAHAGAGPHAVGRGGDARGAGGGRGPGSFGPPRHGGGPPSAERSRARGGEPGAAPAERLISDGRFTSLLRSEPSHSIRLCPKQQDRPLLRG</sequence>
<evidence type="ECO:0000313" key="10">
    <source>
        <dbReference type="EMBL" id="EAU63468.1"/>
    </source>
</evidence>
<organism evidence="10 11">
    <name type="scientific">Stigmatella aurantiaca (strain DW4/3-1)</name>
    <dbReference type="NCBI Taxonomy" id="378806"/>
    <lineage>
        <taxon>Bacteria</taxon>
        <taxon>Pseudomonadati</taxon>
        <taxon>Myxococcota</taxon>
        <taxon>Myxococcia</taxon>
        <taxon>Myxococcales</taxon>
        <taxon>Cystobacterineae</taxon>
        <taxon>Archangiaceae</taxon>
        <taxon>Stigmatella</taxon>
    </lineage>
</organism>
<accession>Q08SL3</accession>
<evidence type="ECO:0000256" key="1">
    <source>
        <dbReference type="ARBA" id="ARBA00003618"/>
    </source>
</evidence>
<evidence type="ECO:0000256" key="3">
    <source>
        <dbReference type="ARBA" id="ARBA00021315"/>
    </source>
</evidence>
<dbReference type="GO" id="GO:0043590">
    <property type="term" value="C:bacterial nucleoid"/>
    <property type="evidence" value="ECO:0007669"/>
    <property type="project" value="TreeGrafter"/>
</dbReference>
<evidence type="ECO:0000313" key="11">
    <source>
        <dbReference type="Proteomes" id="UP000032702"/>
    </source>
</evidence>
<feature type="compositionally biased region" description="Gly residues" evidence="9">
    <location>
        <begin position="304"/>
        <end position="314"/>
    </location>
</feature>
<dbReference type="GO" id="GO:0005524">
    <property type="term" value="F:ATP binding"/>
    <property type="evidence" value="ECO:0007669"/>
    <property type="project" value="UniProtKB-KW"/>
</dbReference>
<proteinExistence type="inferred from homology"/>
<dbReference type="PANTHER" id="PTHR11059">
    <property type="entry name" value="DNA REPAIR PROTEIN RECN"/>
    <property type="match status" value="1"/>
</dbReference>